<protein>
    <submittedName>
        <fullName evidence="2">Uncharacterized protein</fullName>
    </submittedName>
</protein>
<keyword evidence="1" id="KW-1133">Transmembrane helix</keyword>
<keyword evidence="1" id="KW-0472">Membrane</keyword>
<keyword evidence="3" id="KW-1185">Reference proteome</keyword>
<evidence type="ECO:0000313" key="3">
    <source>
        <dbReference type="Proteomes" id="UP000618460"/>
    </source>
</evidence>
<name>A0A917WSH9_9BACI</name>
<reference evidence="2" key="2">
    <citation type="submission" date="2020-09" db="EMBL/GenBank/DDBJ databases">
        <authorList>
            <person name="Sun Q."/>
            <person name="Zhou Y."/>
        </authorList>
    </citation>
    <scope>NUCLEOTIDE SEQUENCE</scope>
    <source>
        <strain evidence="2">CGMCC 1.6333</strain>
    </source>
</reference>
<reference evidence="2" key="1">
    <citation type="journal article" date="2014" name="Int. J. Syst. Evol. Microbiol.">
        <title>Complete genome sequence of Corynebacterium casei LMG S-19264T (=DSM 44701T), isolated from a smear-ripened cheese.</title>
        <authorList>
            <consortium name="US DOE Joint Genome Institute (JGI-PGF)"/>
            <person name="Walter F."/>
            <person name="Albersmeier A."/>
            <person name="Kalinowski J."/>
            <person name="Ruckert C."/>
        </authorList>
    </citation>
    <scope>NUCLEOTIDE SEQUENCE</scope>
    <source>
        <strain evidence="2">CGMCC 1.6333</strain>
    </source>
</reference>
<dbReference type="Proteomes" id="UP000618460">
    <property type="component" value="Unassembled WGS sequence"/>
</dbReference>
<keyword evidence="1" id="KW-0812">Transmembrane</keyword>
<feature type="transmembrane region" description="Helical" evidence="1">
    <location>
        <begin position="42"/>
        <end position="63"/>
    </location>
</feature>
<gene>
    <name evidence="2" type="ORF">GCM10011351_11970</name>
</gene>
<dbReference type="AlphaFoldDB" id="A0A917WSH9"/>
<sequence>MNFLISTIINTALPIIIGDCQYSNPIGTVPSIVFINFIQTELFCYSLISLLFSIIILLIVLFIKNKLSCYD</sequence>
<proteinExistence type="predicted"/>
<accession>A0A917WSH9</accession>
<organism evidence="2 3">
    <name type="scientific">Paraliobacillus quinghaiensis</name>
    <dbReference type="NCBI Taxonomy" id="470815"/>
    <lineage>
        <taxon>Bacteria</taxon>
        <taxon>Bacillati</taxon>
        <taxon>Bacillota</taxon>
        <taxon>Bacilli</taxon>
        <taxon>Bacillales</taxon>
        <taxon>Bacillaceae</taxon>
        <taxon>Paraliobacillus</taxon>
    </lineage>
</organism>
<dbReference type="EMBL" id="BMLG01000004">
    <property type="protein sequence ID" value="GGM27709.1"/>
    <property type="molecule type" value="Genomic_DNA"/>
</dbReference>
<evidence type="ECO:0000256" key="1">
    <source>
        <dbReference type="SAM" id="Phobius"/>
    </source>
</evidence>
<comment type="caution">
    <text evidence="2">The sequence shown here is derived from an EMBL/GenBank/DDBJ whole genome shotgun (WGS) entry which is preliminary data.</text>
</comment>
<evidence type="ECO:0000313" key="2">
    <source>
        <dbReference type="EMBL" id="GGM27709.1"/>
    </source>
</evidence>